<dbReference type="OrthoDB" id="413400at2759"/>
<keyword evidence="1 7" id="KW-0812">Transmembrane</keyword>
<keyword evidence="2 8" id="KW-0732">Signal</keyword>
<feature type="region of interest" description="Disordered" evidence="6">
    <location>
        <begin position="330"/>
        <end position="350"/>
    </location>
</feature>
<evidence type="ECO:0000256" key="6">
    <source>
        <dbReference type="SAM" id="MobiDB-lite"/>
    </source>
</evidence>
<accession>A0A5C3DSL3</accession>
<evidence type="ECO:0000256" key="5">
    <source>
        <dbReference type="ARBA" id="ARBA00037847"/>
    </source>
</evidence>
<dbReference type="InterPro" id="IPR036869">
    <property type="entry name" value="J_dom_sf"/>
</dbReference>
<evidence type="ECO:0000313" key="11">
    <source>
        <dbReference type="Proteomes" id="UP000324022"/>
    </source>
</evidence>
<feature type="signal peptide" evidence="8">
    <location>
        <begin position="1"/>
        <end position="24"/>
    </location>
</feature>
<evidence type="ECO:0000313" key="10">
    <source>
        <dbReference type="EMBL" id="SPO19989.1"/>
    </source>
</evidence>
<evidence type="ECO:0000256" key="3">
    <source>
        <dbReference type="ARBA" id="ARBA00022989"/>
    </source>
</evidence>
<dbReference type="Gene3D" id="1.10.287.110">
    <property type="entry name" value="DnaJ domain"/>
    <property type="match status" value="1"/>
</dbReference>
<organism evidence="10 11">
    <name type="scientific">Ustilago trichophora</name>
    <dbReference type="NCBI Taxonomy" id="86804"/>
    <lineage>
        <taxon>Eukaryota</taxon>
        <taxon>Fungi</taxon>
        <taxon>Dikarya</taxon>
        <taxon>Basidiomycota</taxon>
        <taxon>Ustilaginomycotina</taxon>
        <taxon>Ustilaginomycetes</taxon>
        <taxon>Ustilaginales</taxon>
        <taxon>Ustilaginaceae</taxon>
        <taxon>Ustilago</taxon>
    </lineage>
</organism>
<feature type="chain" id="PRO_5023010226" evidence="8">
    <location>
        <begin position="25"/>
        <end position="350"/>
    </location>
</feature>
<dbReference type="EMBL" id="OOIN01000001">
    <property type="protein sequence ID" value="SPO19989.1"/>
    <property type="molecule type" value="Genomic_DNA"/>
</dbReference>
<dbReference type="Proteomes" id="UP000324022">
    <property type="component" value="Unassembled WGS sequence"/>
</dbReference>
<dbReference type="AlphaFoldDB" id="A0A5C3DSL3"/>
<evidence type="ECO:0000256" key="7">
    <source>
        <dbReference type="SAM" id="Phobius"/>
    </source>
</evidence>
<comment type="subcellular location">
    <subcellularLocation>
        <location evidence="5">Endomembrane system</location>
        <topology evidence="5">Single-pass membrane protein</topology>
    </subcellularLocation>
</comment>
<sequence length="350" mass="39122">MKLHRFLLVASVLLLAIFTITASAATNWDKDDHEIFELQSALEKSEGKGATFYSILNIPRSSNQAEIKRAYRKKSLELHPDKNSGVAGAQQRFERLGLVYKILRDGRKDRYDHFLSKGFPKWRQNGYFYERYRPGLGAVVVGIVLFSMMVEVGISRLTSGQERAKIERLKMSARLVAWGPRYQALLASLLYADSITPALPTSKIPATEKKVRVPITGFPTLPAFPSPASIKSGSVDWDVQESLTRSVINNPSASEGAPIVECLVHETDVLLLDKFSGDWVRLDEDDARPSQMHQTWPFRLVSALVNKVTGKHEDVLAEVEDEVEEIKEDVKEKANGVAKKAKKGGSKKNK</sequence>
<dbReference type="InterPro" id="IPR001623">
    <property type="entry name" value="DnaJ_domain"/>
</dbReference>
<keyword evidence="4 7" id="KW-0472">Membrane</keyword>
<dbReference type="SMART" id="SM00271">
    <property type="entry name" value="DnaJ"/>
    <property type="match status" value="1"/>
</dbReference>
<feature type="compositionally biased region" description="Basic residues" evidence="6">
    <location>
        <begin position="339"/>
        <end position="350"/>
    </location>
</feature>
<proteinExistence type="predicted"/>
<feature type="domain" description="J" evidence="9">
    <location>
        <begin position="51"/>
        <end position="115"/>
    </location>
</feature>
<dbReference type="CDD" id="cd06257">
    <property type="entry name" value="DnaJ"/>
    <property type="match status" value="1"/>
</dbReference>
<evidence type="ECO:0000256" key="1">
    <source>
        <dbReference type="ARBA" id="ARBA00022692"/>
    </source>
</evidence>
<dbReference type="PANTHER" id="PTHR44653">
    <property type="entry name" value="DNAJ HOMOLOG SUBFAMILY C MEMBER 1"/>
    <property type="match status" value="1"/>
</dbReference>
<dbReference type="PROSITE" id="PS50076">
    <property type="entry name" value="DNAJ_2"/>
    <property type="match status" value="1"/>
</dbReference>
<keyword evidence="3 7" id="KW-1133">Transmembrane helix</keyword>
<evidence type="ECO:0000256" key="8">
    <source>
        <dbReference type="SAM" id="SignalP"/>
    </source>
</evidence>
<name>A0A5C3DSL3_9BASI</name>
<gene>
    <name evidence="10" type="ORF">UTRI_00380_B</name>
</gene>
<evidence type="ECO:0000259" key="9">
    <source>
        <dbReference type="PROSITE" id="PS50076"/>
    </source>
</evidence>
<keyword evidence="11" id="KW-1185">Reference proteome</keyword>
<dbReference type="PRINTS" id="PR00625">
    <property type="entry name" value="JDOMAIN"/>
</dbReference>
<dbReference type="GO" id="GO:0012505">
    <property type="term" value="C:endomembrane system"/>
    <property type="evidence" value="ECO:0007669"/>
    <property type="project" value="UniProtKB-SubCell"/>
</dbReference>
<dbReference type="SUPFAM" id="SSF46565">
    <property type="entry name" value="Chaperone J-domain"/>
    <property type="match status" value="1"/>
</dbReference>
<reference evidence="10 11" key="1">
    <citation type="submission" date="2018-03" db="EMBL/GenBank/DDBJ databases">
        <authorList>
            <person name="Guldener U."/>
        </authorList>
    </citation>
    <scope>NUCLEOTIDE SEQUENCE [LARGE SCALE GENOMIC DNA]</scope>
    <source>
        <strain evidence="10 11">NBRC100155</strain>
    </source>
</reference>
<feature type="transmembrane region" description="Helical" evidence="7">
    <location>
        <begin position="135"/>
        <end position="154"/>
    </location>
</feature>
<dbReference type="PANTHER" id="PTHR44653:SF2">
    <property type="entry name" value="DNAJ HOMOLOG SUBFAMILY C MEMBER 1"/>
    <property type="match status" value="1"/>
</dbReference>
<dbReference type="InterPro" id="IPR052606">
    <property type="entry name" value="DnaJ_domain_protein"/>
</dbReference>
<evidence type="ECO:0000256" key="2">
    <source>
        <dbReference type="ARBA" id="ARBA00022729"/>
    </source>
</evidence>
<protein>
    <submittedName>
        <fullName evidence="10">Related to ERJ5 - Type I membrane protein preserves the folding capacity of the endoplasmic reticulum</fullName>
    </submittedName>
</protein>
<evidence type="ECO:0000256" key="4">
    <source>
        <dbReference type="ARBA" id="ARBA00023136"/>
    </source>
</evidence>
<dbReference type="Pfam" id="PF00226">
    <property type="entry name" value="DnaJ"/>
    <property type="match status" value="1"/>
</dbReference>